<proteinExistence type="predicted"/>
<dbReference type="Proteomes" id="UP001055219">
    <property type="component" value="Unassembled WGS sequence"/>
</dbReference>
<organism evidence="2 3">
    <name type="scientific">Emericellopsis cladophorae</name>
    <dbReference type="NCBI Taxonomy" id="2686198"/>
    <lineage>
        <taxon>Eukaryota</taxon>
        <taxon>Fungi</taxon>
        <taxon>Dikarya</taxon>
        <taxon>Ascomycota</taxon>
        <taxon>Pezizomycotina</taxon>
        <taxon>Sordariomycetes</taxon>
        <taxon>Hypocreomycetidae</taxon>
        <taxon>Hypocreales</taxon>
        <taxon>Bionectriaceae</taxon>
        <taxon>Emericellopsis</taxon>
    </lineage>
</organism>
<evidence type="ECO:0000313" key="2">
    <source>
        <dbReference type="EMBL" id="KAI6779356.1"/>
    </source>
</evidence>
<reference evidence="2" key="1">
    <citation type="journal article" date="2021" name="J Fungi (Basel)">
        <title>Genomic and Metabolomic Analyses of the Marine Fungus Emericellopsis cladophorae: Insights into Saltwater Adaptability Mechanisms and Its Biosynthetic Potential.</title>
        <authorList>
            <person name="Goncalves M.F.M."/>
            <person name="Hilario S."/>
            <person name="Van de Peer Y."/>
            <person name="Esteves A.C."/>
            <person name="Alves A."/>
        </authorList>
    </citation>
    <scope>NUCLEOTIDE SEQUENCE</scope>
    <source>
        <strain evidence="2">MUM 19.33</strain>
    </source>
</reference>
<feature type="compositionally biased region" description="Acidic residues" evidence="1">
    <location>
        <begin position="328"/>
        <end position="338"/>
    </location>
</feature>
<reference evidence="2" key="2">
    <citation type="submission" date="2022-07" db="EMBL/GenBank/DDBJ databases">
        <authorList>
            <person name="Goncalves M.F.M."/>
            <person name="Hilario S."/>
            <person name="Van De Peer Y."/>
            <person name="Esteves A.C."/>
            <person name="Alves A."/>
        </authorList>
    </citation>
    <scope>NUCLEOTIDE SEQUENCE</scope>
    <source>
        <strain evidence="2">MUM 19.33</strain>
    </source>
</reference>
<gene>
    <name evidence="2" type="ORF">J7T54_000454</name>
</gene>
<feature type="region of interest" description="Disordered" evidence="1">
    <location>
        <begin position="303"/>
        <end position="338"/>
    </location>
</feature>
<accession>A0A9P9XXA1</accession>
<protein>
    <submittedName>
        <fullName evidence="2">Uncharacterized protein</fullName>
    </submittedName>
</protein>
<dbReference type="GeneID" id="75826973"/>
<sequence length="338" mass="38222">MSLTPENLHANTAGLILAAKSTFYFDNLGGPIGDLNSRVGQGFFVICGAPKLFYADTLMLPMSAGGDLTDIYLWSAFLNPDSYSLGQDHLRRGITWCNDVDCATMRGRIPWEVLAGRLDLSLDDLTRCNFWGDFENPGPREQVPVQDQQELEHLFDGSVARRWQYYAEYTALKNKLAEAYAEWINSEKFLSRMKEVEDLVKEHQQISSDESATLKKELDTVKSECPSLRDDFKKSEETISSRIAQLENLVKENTEKSDSDSATLTKDMGTVKEECRSLRENNKSLQFLNKRFDCLEQRVYRCESKPPAVEPESQNETPRDAPATESDGSGEELESPKK</sequence>
<dbReference type="RefSeq" id="XP_051360212.1">
    <property type="nucleotide sequence ID" value="XM_051508743.1"/>
</dbReference>
<evidence type="ECO:0000313" key="3">
    <source>
        <dbReference type="Proteomes" id="UP001055219"/>
    </source>
</evidence>
<dbReference type="EMBL" id="JAGIXG020000048">
    <property type="protein sequence ID" value="KAI6779356.1"/>
    <property type="molecule type" value="Genomic_DNA"/>
</dbReference>
<dbReference type="AlphaFoldDB" id="A0A9P9XXA1"/>
<name>A0A9P9XXA1_9HYPO</name>
<evidence type="ECO:0000256" key="1">
    <source>
        <dbReference type="SAM" id="MobiDB-lite"/>
    </source>
</evidence>
<comment type="caution">
    <text evidence="2">The sequence shown here is derived from an EMBL/GenBank/DDBJ whole genome shotgun (WGS) entry which is preliminary data.</text>
</comment>
<feature type="region of interest" description="Disordered" evidence="1">
    <location>
        <begin position="252"/>
        <end position="271"/>
    </location>
</feature>
<keyword evidence="3" id="KW-1185">Reference proteome</keyword>